<proteinExistence type="predicted"/>
<sequence length="778" mass="90861">MGQIVSKGLMNSYMSILLLQVCMYGQDSDVVPTAGSRADRCSAWKRVGRELEEQMGREDQRTSEQIVRDAKIVRIHTEEELQIMIDGLDRSNETVAKYLQEYHQFATEFPLERRIELISDLVRYQDNYAKVHKFQIQQRKPWSKKQKRDYYMEVIKSNFSWKVKYFRGMTFEEIEAKFTTVWKQIKNFIPMGSMEEAKRFKRKGIRFKQETMKKLKTSKEVPKEVKRSDEVPEEKVKEMMQLVPIEEVYVEVLQVKHPIIDWKLWALVKESLNIRPASSDKEMELWVELKRLYEPDDEDQLWTHTQNLMHALVEWKLYDTCGVHHVTSKDKEIFMLVEKDYRLRKVIEFLLPDEVPTGSEESSHCQKKRDATDVNIALLLKSRRNCHERITRTRRLFNVSLGQHTRKICESNSNYGFECPQRVLLVYEPEPCYTQNFSDNNYSHDLPSVNLLIDHHRCYKCGNSLNNFFCHHCTCEFYGNGAHIGYNYPAQVPSFQTLPSFPQQYPCCEDCGGLPEADHCQPPQYTVNHPMFNAHNDLLNSRNKLMKQVTSMCEMFGQFIQKNHEEEQAANARYWKIPAYCDDDDYNFAITPNVPVDSLSMGDEHLNTISETESDEFIKSSIENLVPNPNLSKDIYLNPLFDEEIIPMKIDPHPFNAESDLMEYLDIPILEELLDNYSLSLPKNESFHFDIPSFSRPPAKPPDGDTGILNVKMMGDISEQQVPMPRFMITLVPNQVKSPDLLTHQGLEAFQPSAECLMIINGKNTPILDVPLFHLYPY</sequence>
<evidence type="ECO:0000256" key="1">
    <source>
        <dbReference type="SAM" id="SignalP"/>
    </source>
</evidence>
<reference evidence="2" key="1">
    <citation type="journal article" date="2019" name="Sci. Rep.">
        <title>Draft genome of Tanacetum cinerariifolium, the natural source of mosquito coil.</title>
        <authorList>
            <person name="Yamashiro T."/>
            <person name="Shiraishi A."/>
            <person name="Satake H."/>
            <person name="Nakayama K."/>
        </authorList>
    </citation>
    <scope>NUCLEOTIDE SEQUENCE</scope>
</reference>
<keyword evidence="1" id="KW-0732">Signal</keyword>
<feature type="chain" id="PRO_5026697888" evidence="1">
    <location>
        <begin position="26"/>
        <end position="778"/>
    </location>
</feature>
<dbReference type="EMBL" id="BKCJ010010858">
    <property type="protein sequence ID" value="GEU93458.1"/>
    <property type="molecule type" value="Genomic_DNA"/>
</dbReference>
<comment type="caution">
    <text evidence="2">The sequence shown here is derived from an EMBL/GenBank/DDBJ whole genome shotgun (WGS) entry which is preliminary data.</text>
</comment>
<organism evidence="2">
    <name type="scientific">Tanacetum cinerariifolium</name>
    <name type="common">Dalmatian daisy</name>
    <name type="synonym">Chrysanthemum cinerariifolium</name>
    <dbReference type="NCBI Taxonomy" id="118510"/>
    <lineage>
        <taxon>Eukaryota</taxon>
        <taxon>Viridiplantae</taxon>
        <taxon>Streptophyta</taxon>
        <taxon>Embryophyta</taxon>
        <taxon>Tracheophyta</taxon>
        <taxon>Spermatophyta</taxon>
        <taxon>Magnoliopsida</taxon>
        <taxon>eudicotyledons</taxon>
        <taxon>Gunneridae</taxon>
        <taxon>Pentapetalae</taxon>
        <taxon>asterids</taxon>
        <taxon>campanulids</taxon>
        <taxon>Asterales</taxon>
        <taxon>Asteraceae</taxon>
        <taxon>Asteroideae</taxon>
        <taxon>Anthemideae</taxon>
        <taxon>Anthemidinae</taxon>
        <taxon>Tanacetum</taxon>
    </lineage>
</organism>
<dbReference type="AlphaFoldDB" id="A0A6L2P4Q7"/>
<feature type="signal peptide" evidence="1">
    <location>
        <begin position="1"/>
        <end position="25"/>
    </location>
</feature>
<gene>
    <name evidence="2" type="ORF">Tci_065436</name>
</gene>
<evidence type="ECO:0000313" key="2">
    <source>
        <dbReference type="EMBL" id="GEU93458.1"/>
    </source>
</evidence>
<accession>A0A6L2P4Q7</accession>
<protein>
    <submittedName>
        <fullName evidence="2">Uncharacterized protein</fullName>
    </submittedName>
</protein>
<name>A0A6L2P4Q7_TANCI</name>